<gene>
    <name evidence="1" type="ORF">MM415B02351_0016</name>
</gene>
<dbReference type="AlphaFoldDB" id="A0A6M3L7J0"/>
<accession>A0A6M3L7J0</accession>
<proteinExistence type="predicted"/>
<protein>
    <submittedName>
        <fullName evidence="1">Uncharacterized protein</fullName>
    </submittedName>
</protein>
<sequence length="78" mass="9060">MTDTATFEAMVRSPGKFECEARYVPYYWAIGLDGFADDDDGTVFSFRITPEDRVLFPELRRRRVIKLMETNDGFVVEV</sequence>
<organism evidence="1">
    <name type="scientific">viral metagenome</name>
    <dbReference type="NCBI Taxonomy" id="1070528"/>
    <lineage>
        <taxon>unclassified sequences</taxon>
        <taxon>metagenomes</taxon>
        <taxon>organismal metagenomes</taxon>
    </lineage>
</organism>
<dbReference type="EMBL" id="MT142922">
    <property type="protein sequence ID" value="QJA90580.1"/>
    <property type="molecule type" value="Genomic_DNA"/>
</dbReference>
<evidence type="ECO:0000313" key="1">
    <source>
        <dbReference type="EMBL" id="QJA90580.1"/>
    </source>
</evidence>
<reference evidence="1" key="1">
    <citation type="submission" date="2020-03" db="EMBL/GenBank/DDBJ databases">
        <title>The deep terrestrial virosphere.</title>
        <authorList>
            <person name="Holmfeldt K."/>
            <person name="Nilsson E."/>
            <person name="Simone D."/>
            <person name="Lopez-Fernandez M."/>
            <person name="Wu X."/>
            <person name="de Brujin I."/>
            <person name="Lundin D."/>
            <person name="Andersson A."/>
            <person name="Bertilsson S."/>
            <person name="Dopson M."/>
        </authorList>
    </citation>
    <scope>NUCLEOTIDE SEQUENCE</scope>
    <source>
        <strain evidence="1">MM415B02351</strain>
    </source>
</reference>
<name>A0A6M3L7J0_9ZZZZ</name>